<name>A0A1F7SFG1_9BACT</name>
<reference evidence="1 2" key="1">
    <citation type="journal article" date="2016" name="Nat. Commun.">
        <title>Thousands of microbial genomes shed light on interconnected biogeochemical processes in an aquifer system.</title>
        <authorList>
            <person name="Anantharaman K."/>
            <person name="Brown C.T."/>
            <person name="Hug L.A."/>
            <person name="Sharon I."/>
            <person name="Castelle C.J."/>
            <person name="Probst A.J."/>
            <person name="Thomas B.C."/>
            <person name="Singh A."/>
            <person name="Wilkins M.J."/>
            <person name="Karaoz U."/>
            <person name="Brodie E.L."/>
            <person name="Williams K.H."/>
            <person name="Hubbard S.S."/>
            <person name="Banfield J.F."/>
        </authorList>
    </citation>
    <scope>NUCLEOTIDE SEQUENCE [LARGE SCALE GENOMIC DNA]</scope>
</reference>
<comment type="caution">
    <text evidence="1">The sequence shown here is derived from an EMBL/GenBank/DDBJ whole genome shotgun (WGS) entry which is preliminary data.</text>
</comment>
<dbReference type="EMBL" id="MGDI01000031">
    <property type="protein sequence ID" value="OGL52499.1"/>
    <property type="molecule type" value="Genomic_DNA"/>
</dbReference>
<evidence type="ECO:0000313" key="1">
    <source>
        <dbReference type="EMBL" id="OGL52499.1"/>
    </source>
</evidence>
<dbReference type="AlphaFoldDB" id="A0A1F7SFG1"/>
<proteinExistence type="predicted"/>
<sequence>MDSRKIWFVVHHQDLFDVDKNLIGFKRESQRDELSVGDIVIYYRTGIKQFMGVYKITSKGYCLNRNFKNLEGDEYPHQCRLELLTDRIKHFYPTKDSSLSFHAEWVKSGWGRRYQQVFQATYEDLVRIVADASQFKDLLQKPEQEQSLKEDVDLQAQISTDKVKDISDTLQCPDNKINFLEEYKLPHNIYLNTKSFLCKSEYSFLNWREVYFFDDKKSSIQFLSERLIPEVRYPTKKPLLLLFSNPHPQSVKDGMLHTPNFPGGQRLFWGPLSDAGFCTLPSQATPESYRRHFLNVLYSTNFQLYFDCLYSFPTNKDPKQLKDIFGVYFNTNIIPQSNKRIQETLSKVKVNSIICFNKDVFEKLTKKTAKGYCNELNNGKLIKGQINNISVYLTYPTGYRYSSDPYNSKVQSLINIRNDIRR</sequence>
<evidence type="ECO:0000313" key="2">
    <source>
        <dbReference type="Proteomes" id="UP000178082"/>
    </source>
</evidence>
<dbReference type="STRING" id="1817883.A3G31_10960"/>
<accession>A0A1F7SFG1</accession>
<gene>
    <name evidence="1" type="ORF">A3G31_10960</name>
</gene>
<organism evidence="1 2">
    <name type="scientific">Candidatus Schekmanbacteria bacterium RIFCSPLOWO2_12_FULL_38_15</name>
    <dbReference type="NCBI Taxonomy" id="1817883"/>
    <lineage>
        <taxon>Bacteria</taxon>
        <taxon>Candidatus Schekmaniibacteriota</taxon>
    </lineage>
</organism>
<dbReference type="Proteomes" id="UP000178082">
    <property type="component" value="Unassembled WGS sequence"/>
</dbReference>
<protein>
    <submittedName>
        <fullName evidence="1">Uncharacterized protein</fullName>
    </submittedName>
</protein>
<dbReference type="Gene3D" id="3.10.590.10">
    <property type="entry name" value="ph1033 like domains"/>
    <property type="match status" value="1"/>
</dbReference>